<reference evidence="2" key="2">
    <citation type="submission" date="2016-10" db="EMBL/GenBank/DDBJ databases">
        <authorList>
            <person name="de Groot N.N."/>
        </authorList>
    </citation>
    <scope>NUCLEOTIDE SEQUENCE [LARGE SCALE GENOMIC DNA]</scope>
    <source>
        <strain evidence="2">ATCC 20501</strain>
    </source>
</reference>
<reference evidence="4 5" key="1">
    <citation type="submission" date="2016-10" db="EMBL/GenBank/DDBJ databases">
        <authorList>
            <person name="Varghese N."/>
            <person name="Submissions S."/>
        </authorList>
    </citation>
    <scope>NUCLEOTIDE SEQUENCE [LARGE SCALE GENOMIC DNA]</scope>
    <source>
        <strain evidence="5">ATCC 20501</strain>
        <strain evidence="3 4">CGMCC 4.3529</strain>
    </source>
</reference>
<feature type="region of interest" description="Disordered" evidence="1">
    <location>
        <begin position="1"/>
        <end position="43"/>
    </location>
</feature>
<dbReference type="Proteomes" id="UP000199690">
    <property type="component" value="Unassembled WGS sequence"/>
</dbReference>
<accession>A0A1H6EK85</accession>
<keyword evidence="4" id="KW-1185">Reference proteome</keyword>
<dbReference type="RefSeq" id="WP_258958398.1">
    <property type="nucleotide sequence ID" value="NZ_FNVB01000015.1"/>
</dbReference>
<evidence type="ECO:0000313" key="4">
    <source>
        <dbReference type="Proteomes" id="UP000199690"/>
    </source>
</evidence>
<evidence type="ECO:0000256" key="1">
    <source>
        <dbReference type="SAM" id="MobiDB-lite"/>
    </source>
</evidence>
<gene>
    <name evidence="2" type="ORF">SAMN02982929_06790</name>
    <name evidence="3" type="ORF">SAMN05216506_11673</name>
</gene>
<evidence type="ECO:0000313" key="5">
    <source>
        <dbReference type="Proteomes" id="UP000236729"/>
    </source>
</evidence>
<name>A0A1H6EK85_9PSEU</name>
<dbReference type="EMBL" id="FOME01000016">
    <property type="protein sequence ID" value="SFE94408.1"/>
    <property type="molecule type" value="Genomic_DNA"/>
</dbReference>
<dbReference type="EMBL" id="FNVB01000015">
    <property type="protein sequence ID" value="SEG97551.1"/>
    <property type="molecule type" value="Genomic_DNA"/>
</dbReference>
<organism evidence="2 5">
    <name type="scientific">Saccharopolyspora kobensis</name>
    <dbReference type="NCBI Taxonomy" id="146035"/>
    <lineage>
        <taxon>Bacteria</taxon>
        <taxon>Bacillati</taxon>
        <taxon>Actinomycetota</taxon>
        <taxon>Actinomycetes</taxon>
        <taxon>Pseudonocardiales</taxon>
        <taxon>Pseudonocardiaceae</taxon>
        <taxon>Saccharopolyspora</taxon>
    </lineage>
</organism>
<proteinExistence type="predicted"/>
<evidence type="ECO:0000313" key="2">
    <source>
        <dbReference type="EMBL" id="SEG97551.1"/>
    </source>
</evidence>
<feature type="compositionally biased region" description="Basic residues" evidence="1">
    <location>
        <begin position="16"/>
        <end position="26"/>
    </location>
</feature>
<dbReference type="Proteomes" id="UP000236729">
    <property type="component" value="Unassembled WGS sequence"/>
</dbReference>
<dbReference type="AlphaFoldDB" id="A0A1H6EK85"/>
<sequence>MRKPFNAQSGFPAPHGGKRHGPRPHAPRSFPVRRPLPKHGGHR</sequence>
<protein>
    <submittedName>
        <fullName evidence="2">Uncharacterized protein</fullName>
    </submittedName>
</protein>
<accession>A0A1I2EPM6</accession>
<evidence type="ECO:0000313" key="3">
    <source>
        <dbReference type="EMBL" id="SFE94408.1"/>
    </source>
</evidence>